<name>A0AAU9P455_9ASTR</name>
<organism evidence="1 2">
    <name type="scientific">Lactuca virosa</name>
    <dbReference type="NCBI Taxonomy" id="75947"/>
    <lineage>
        <taxon>Eukaryota</taxon>
        <taxon>Viridiplantae</taxon>
        <taxon>Streptophyta</taxon>
        <taxon>Embryophyta</taxon>
        <taxon>Tracheophyta</taxon>
        <taxon>Spermatophyta</taxon>
        <taxon>Magnoliopsida</taxon>
        <taxon>eudicotyledons</taxon>
        <taxon>Gunneridae</taxon>
        <taxon>Pentapetalae</taxon>
        <taxon>asterids</taxon>
        <taxon>campanulids</taxon>
        <taxon>Asterales</taxon>
        <taxon>Asteraceae</taxon>
        <taxon>Cichorioideae</taxon>
        <taxon>Cichorieae</taxon>
        <taxon>Lactucinae</taxon>
        <taxon>Lactuca</taxon>
    </lineage>
</organism>
<protein>
    <submittedName>
        <fullName evidence="1">Uncharacterized protein</fullName>
    </submittedName>
</protein>
<reference evidence="1 2" key="1">
    <citation type="submission" date="2022-01" db="EMBL/GenBank/DDBJ databases">
        <authorList>
            <person name="Xiong W."/>
            <person name="Schranz E."/>
        </authorList>
    </citation>
    <scope>NUCLEOTIDE SEQUENCE [LARGE SCALE GENOMIC DNA]</scope>
</reference>
<sequence length="114" mass="13002">MYNPFKPDVQPHTYTLIKLILSLLRPRLLHLLPLSLADLLLRCISLLHRSPPTGEAIITGKRSRTRTHHQRYSSRQLHLLSFFLCFAQTLHQPPPLCFPTMSLTSKPPSPPAGF</sequence>
<keyword evidence="2" id="KW-1185">Reference proteome</keyword>
<comment type="caution">
    <text evidence="1">The sequence shown here is derived from an EMBL/GenBank/DDBJ whole genome shotgun (WGS) entry which is preliminary data.</text>
</comment>
<dbReference type="EMBL" id="CAKMRJ010005523">
    <property type="protein sequence ID" value="CAH1445028.1"/>
    <property type="molecule type" value="Genomic_DNA"/>
</dbReference>
<evidence type="ECO:0000313" key="2">
    <source>
        <dbReference type="Proteomes" id="UP001157418"/>
    </source>
</evidence>
<dbReference type="Proteomes" id="UP001157418">
    <property type="component" value="Unassembled WGS sequence"/>
</dbReference>
<evidence type="ECO:0000313" key="1">
    <source>
        <dbReference type="EMBL" id="CAH1445028.1"/>
    </source>
</evidence>
<gene>
    <name evidence="1" type="ORF">LVIROSA_LOCUS30821</name>
</gene>
<dbReference type="AlphaFoldDB" id="A0AAU9P455"/>
<accession>A0AAU9P455</accession>
<proteinExistence type="predicted"/>